<dbReference type="Proteomes" id="UP000295055">
    <property type="component" value="Unassembled WGS sequence"/>
</dbReference>
<sequence length="217" mass="25164">MEKLSDLINLKQKAFSQHPFFHNPINPSLPIKESLAFLPKIAFFILTFGDINKYILPFENPQDDLEIAVNNHALEDSDHWYWYIDDLRTLRMNEPQLFTDTLVWLWSPQMEANRKLTYELISAIVNQPAKIRLAVIESMEATGRVFFTYINQIAKLSPAPLKYCGDLHLAHESGHAMGSDAELIDTINYTDEEHILCVHLIEKIFIAFSRFIDEINQ</sequence>
<dbReference type="OrthoDB" id="6693353at2"/>
<dbReference type="AlphaFoldDB" id="A0A4R3NM06"/>
<reference evidence="1 2" key="1">
    <citation type="submission" date="2019-03" db="EMBL/GenBank/DDBJ databases">
        <title>Genomic analyses of the natural microbiome of Caenorhabditis elegans.</title>
        <authorList>
            <person name="Samuel B."/>
        </authorList>
    </citation>
    <scope>NUCLEOTIDE SEQUENCE [LARGE SCALE GENOMIC DNA]</scope>
    <source>
        <strain evidence="1 2">JUb102</strain>
    </source>
</reference>
<name>A0A4R3NM06_9GAMM</name>
<organism evidence="1 2">
    <name type="scientific">Providencia alcalifaciens</name>
    <dbReference type="NCBI Taxonomy" id="126385"/>
    <lineage>
        <taxon>Bacteria</taxon>
        <taxon>Pseudomonadati</taxon>
        <taxon>Pseudomonadota</taxon>
        <taxon>Gammaproteobacteria</taxon>
        <taxon>Enterobacterales</taxon>
        <taxon>Morganellaceae</taxon>
        <taxon>Providencia</taxon>
    </lineage>
</organism>
<comment type="caution">
    <text evidence="1">The sequence shown here is derived from an EMBL/GenBank/DDBJ whole genome shotgun (WGS) entry which is preliminary data.</text>
</comment>
<proteinExistence type="predicted"/>
<dbReference type="InterPro" id="IPR016084">
    <property type="entry name" value="Haem_Oase-like_multi-hlx"/>
</dbReference>
<accession>A0A4R3NM06</accession>
<evidence type="ECO:0000313" key="2">
    <source>
        <dbReference type="Proteomes" id="UP000295055"/>
    </source>
</evidence>
<dbReference type="Gene3D" id="1.20.910.10">
    <property type="entry name" value="Heme oxygenase-like"/>
    <property type="match status" value="1"/>
</dbReference>
<evidence type="ECO:0000313" key="1">
    <source>
        <dbReference type="EMBL" id="TCT36592.1"/>
    </source>
</evidence>
<dbReference type="RefSeq" id="WP_036953136.1">
    <property type="nucleotide sequence ID" value="NZ_CABKTH010000004.1"/>
</dbReference>
<gene>
    <name evidence="1" type="ORF">EC835_10241</name>
</gene>
<dbReference type="EMBL" id="SMAS01000002">
    <property type="protein sequence ID" value="TCT36592.1"/>
    <property type="molecule type" value="Genomic_DNA"/>
</dbReference>
<protein>
    <submittedName>
        <fullName evidence="1">Uncharacterized protein</fullName>
    </submittedName>
</protein>